<dbReference type="Proteomes" id="UP001500920">
    <property type="component" value="Unassembled WGS sequence"/>
</dbReference>
<name>A0ABP7EVV2_9STAP</name>
<evidence type="ECO:0008006" key="3">
    <source>
        <dbReference type="Google" id="ProtNLM"/>
    </source>
</evidence>
<sequence>MNNDKKIKTIISSLSGQNNIISFPKVYLILTEDINAALLLNQIVYWSDRTKRKDGFFYKSYKDWTDEIMLTQYQVKRAATKLEQLGFISTKIKKANNAPTNHYRANIQEITNSIMKKLDNKETSQSDYQETSFSDYEETSFSSITDDYKTVDYTVDYSESPHPPDAIESDFEKWWNLYDKKLDKKKVKSIFKRCHKKHGYEAIKKGTEAYLRTVTDKQFQKYPTTFLNAESYLDIEGYQQEAKNMVSTYKANSPSRDTSRQERQIAEMNARLEEDEKTGYTPF</sequence>
<protein>
    <recommendedName>
        <fullName evidence="3">Replication protein</fullName>
    </recommendedName>
</protein>
<comment type="caution">
    <text evidence="1">The sequence shown here is derived from an EMBL/GenBank/DDBJ whole genome shotgun (WGS) entry which is preliminary data.</text>
</comment>
<dbReference type="EMBL" id="BAABCK010000021">
    <property type="protein sequence ID" value="GAA3723005.1"/>
    <property type="molecule type" value="Genomic_DNA"/>
</dbReference>
<dbReference type="RefSeq" id="WP_344702294.1">
    <property type="nucleotide sequence ID" value="NZ_BAABCK010000021.1"/>
</dbReference>
<evidence type="ECO:0000313" key="2">
    <source>
        <dbReference type="Proteomes" id="UP001500920"/>
    </source>
</evidence>
<proteinExistence type="predicted"/>
<keyword evidence="2" id="KW-1185">Reference proteome</keyword>
<reference evidence="2" key="1">
    <citation type="journal article" date="2019" name="Int. J. Syst. Evol. Microbiol.">
        <title>The Global Catalogue of Microorganisms (GCM) 10K type strain sequencing project: providing services to taxonomists for standard genome sequencing and annotation.</title>
        <authorList>
            <consortium name="The Broad Institute Genomics Platform"/>
            <consortium name="The Broad Institute Genome Sequencing Center for Infectious Disease"/>
            <person name="Wu L."/>
            <person name="Ma J."/>
        </authorList>
    </citation>
    <scope>NUCLEOTIDE SEQUENCE [LARGE SCALE GENOMIC DNA]</scope>
    <source>
        <strain evidence="2">JCM 16981</strain>
    </source>
</reference>
<evidence type="ECO:0000313" key="1">
    <source>
        <dbReference type="EMBL" id="GAA3723005.1"/>
    </source>
</evidence>
<gene>
    <name evidence="1" type="ORF">GCM10022378_11340</name>
</gene>
<organism evidence="1 2">
    <name type="scientific">Salinicoccus jeotgali</name>
    <dbReference type="NCBI Taxonomy" id="381634"/>
    <lineage>
        <taxon>Bacteria</taxon>
        <taxon>Bacillati</taxon>
        <taxon>Bacillota</taxon>
        <taxon>Bacilli</taxon>
        <taxon>Bacillales</taxon>
        <taxon>Staphylococcaceae</taxon>
        <taxon>Salinicoccus</taxon>
    </lineage>
</organism>
<accession>A0ABP7EVV2</accession>